<feature type="transmembrane region" description="Helical" evidence="9">
    <location>
        <begin position="569"/>
        <end position="589"/>
    </location>
</feature>
<evidence type="ECO:0000256" key="5">
    <source>
        <dbReference type="ARBA" id="ARBA00022840"/>
    </source>
</evidence>
<evidence type="ECO:0000256" key="6">
    <source>
        <dbReference type="ARBA" id="ARBA00022989"/>
    </source>
</evidence>
<comment type="subcellular location">
    <subcellularLocation>
        <location evidence="1">Membrane</location>
        <topology evidence="1">Multi-pass membrane protein</topology>
    </subcellularLocation>
</comment>
<feature type="transmembrane region" description="Helical" evidence="9">
    <location>
        <begin position="679"/>
        <end position="701"/>
    </location>
</feature>
<evidence type="ECO:0000256" key="1">
    <source>
        <dbReference type="ARBA" id="ARBA00004141"/>
    </source>
</evidence>
<evidence type="ECO:0000259" key="10">
    <source>
        <dbReference type="PROSITE" id="PS50893"/>
    </source>
</evidence>
<feature type="region of interest" description="Disordered" evidence="8">
    <location>
        <begin position="415"/>
        <end position="436"/>
    </location>
</feature>
<keyword evidence="7 9" id="KW-0472">Membrane</keyword>
<dbReference type="Gene3D" id="3.40.50.300">
    <property type="entry name" value="P-loop containing nucleotide triphosphate hydrolases"/>
    <property type="match status" value="1"/>
</dbReference>
<dbReference type="InterPro" id="IPR003439">
    <property type="entry name" value="ABC_transporter-like_ATP-bd"/>
</dbReference>
<dbReference type="InterPro" id="IPR027417">
    <property type="entry name" value="P-loop_NTPase"/>
</dbReference>
<organism evidence="11 12">
    <name type="scientific">Acanthamoeba castellanii (strain ATCC 30010 / Neff)</name>
    <dbReference type="NCBI Taxonomy" id="1257118"/>
    <lineage>
        <taxon>Eukaryota</taxon>
        <taxon>Amoebozoa</taxon>
        <taxon>Discosea</taxon>
        <taxon>Longamoebia</taxon>
        <taxon>Centramoebida</taxon>
        <taxon>Acanthamoebidae</taxon>
        <taxon>Acanthamoeba</taxon>
    </lineage>
</organism>
<dbReference type="InterPro" id="IPR003593">
    <property type="entry name" value="AAA+_ATPase"/>
</dbReference>
<accession>L8GCH2</accession>
<dbReference type="Pfam" id="PF01061">
    <property type="entry name" value="ABC2_membrane"/>
    <property type="match status" value="1"/>
</dbReference>
<feature type="transmembrane region" description="Helical" evidence="9">
    <location>
        <begin position="513"/>
        <end position="535"/>
    </location>
</feature>
<evidence type="ECO:0000256" key="9">
    <source>
        <dbReference type="SAM" id="Phobius"/>
    </source>
</evidence>
<evidence type="ECO:0000256" key="8">
    <source>
        <dbReference type="SAM" id="MobiDB-lite"/>
    </source>
</evidence>
<evidence type="ECO:0000313" key="11">
    <source>
        <dbReference type="EMBL" id="ELR10900.1"/>
    </source>
</evidence>
<keyword evidence="12" id="KW-1185">Reference proteome</keyword>
<dbReference type="InterPro" id="IPR050352">
    <property type="entry name" value="ABCG_transporters"/>
</dbReference>
<dbReference type="RefSeq" id="XP_004332913.1">
    <property type="nucleotide sequence ID" value="XM_004332865.1"/>
</dbReference>
<dbReference type="Pfam" id="PF19055">
    <property type="entry name" value="ABC2_membrane_7"/>
    <property type="match status" value="1"/>
</dbReference>
<dbReference type="GO" id="GO:0016020">
    <property type="term" value="C:membrane"/>
    <property type="evidence" value="ECO:0007669"/>
    <property type="project" value="UniProtKB-SubCell"/>
</dbReference>
<evidence type="ECO:0000313" key="12">
    <source>
        <dbReference type="Proteomes" id="UP000011083"/>
    </source>
</evidence>
<proteinExistence type="predicted"/>
<dbReference type="InterPro" id="IPR043926">
    <property type="entry name" value="ABCG_dom"/>
</dbReference>
<dbReference type="AlphaFoldDB" id="L8GCH2"/>
<feature type="compositionally biased region" description="Basic and acidic residues" evidence="8">
    <location>
        <begin position="7"/>
        <end position="29"/>
    </location>
</feature>
<sequence length="709" mass="79522">MASLGNRDIRGEDQTNEVDEQRERARDEGVGGGGEEEEMDELGGGREPDRRGREIDLEADGDSDHGKELLQAEELFGVDEEHLGDIVSKYAKIHQPVPFSSQTPKWRLNLEWHNINYKVVIPLPPKSFIARMLLKLPIPASITNRFKKKREIPILNNVSGHVHAGQVVAIMGPTGSGKTTLLNVLAQRIKSNVTGEVLVNGEVVKGRRFKRRMAYVLQDDIFFPKITVRNTVRDAAYLKLPKKMSWKEKREKVEDVITEMGLQRCSNTIVGGAWVRGVSGGERKRTNIATEIVSNPSLIFLDEPTSGLDAATSLGLIVSLKTLAKSGHTVVTTIHQPSSAMFMMFDKVLLMAEGGWVVYSGSAREIMNYFNSLGLYAPSTYNPADFALEVVSSNQKIKDGRTVRQLLIDTYAENEKKDREEGHGGHAGNNGQQSLETDNAELEKASIRDMKKGKKFPTPFYQQTYVLAKRTFIQRRGDLLGWDRIIQVAIISVLAGLLWIRRDTTEDQIADRTGFLFFSTMFWIMNTWFNALYAFPPERAVLNKERATGSYRLSAYFMGKVVAETPLELVLPIVFACITGIGLLIGATVLDVKKALTASIILVLGSVLLGGFFIAQENLRVWIRWARWTSFMKYTYELMLLNEFDLGDQNYTPSTPSTFSSNPITGNDILNRLNVETEIWADIIFIVGVIILTRFLAYLSLRFLNKPKS</sequence>
<dbReference type="VEuPathDB" id="AmoebaDB:ACA1_145210"/>
<name>L8GCH2_ACACF</name>
<dbReference type="PROSITE" id="PS50893">
    <property type="entry name" value="ABC_TRANSPORTER_2"/>
    <property type="match status" value="1"/>
</dbReference>
<gene>
    <name evidence="11" type="ORF">ACA1_145210</name>
</gene>
<feature type="compositionally biased region" description="Basic and acidic residues" evidence="8">
    <location>
        <begin position="415"/>
        <end position="424"/>
    </location>
</feature>
<dbReference type="SMART" id="SM00382">
    <property type="entry name" value="AAA"/>
    <property type="match status" value="1"/>
</dbReference>
<feature type="region of interest" description="Disordered" evidence="8">
    <location>
        <begin position="1"/>
        <end position="66"/>
    </location>
</feature>
<protein>
    <submittedName>
        <fullName evidence="11">ABC transporter, ATPbinding domain containing protein</fullName>
    </submittedName>
</protein>
<evidence type="ECO:0000256" key="3">
    <source>
        <dbReference type="ARBA" id="ARBA00022692"/>
    </source>
</evidence>
<feature type="transmembrane region" description="Helical" evidence="9">
    <location>
        <begin position="596"/>
        <end position="615"/>
    </location>
</feature>
<dbReference type="PANTHER" id="PTHR48041">
    <property type="entry name" value="ABC TRANSPORTER G FAMILY MEMBER 28"/>
    <property type="match status" value="1"/>
</dbReference>
<dbReference type="InterPro" id="IPR013525">
    <property type="entry name" value="ABC2_TM"/>
</dbReference>
<evidence type="ECO:0000256" key="4">
    <source>
        <dbReference type="ARBA" id="ARBA00022741"/>
    </source>
</evidence>
<dbReference type="PANTHER" id="PTHR48041:SF134">
    <property type="entry name" value="ABC TRANSPORTER G FAMILY"/>
    <property type="match status" value="1"/>
</dbReference>
<evidence type="ECO:0000256" key="2">
    <source>
        <dbReference type="ARBA" id="ARBA00022448"/>
    </source>
</evidence>
<dbReference type="GO" id="GO:0140359">
    <property type="term" value="F:ABC-type transporter activity"/>
    <property type="evidence" value="ECO:0007669"/>
    <property type="project" value="InterPro"/>
</dbReference>
<reference evidence="11 12" key="1">
    <citation type="journal article" date="2013" name="Genome Biol.">
        <title>Genome of Acanthamoeba castellanii highlights extensive lateral gene transfer and early evolution of tyrosine kinase signaling.</title>
        <authorList>
            <person name="Clarke M."/>
            <person name="Lohan A.J."/>
            <person name="Liu B."/>
            <person name="Lagkouvardos I."/>
            <person name="Roy S."/>
            <person name="Zafar N."/>
            <person name="Bertelli C."/>
            <person name="Schilde C."/>
            <person name="Kianianmomeni A."/>
            <person name="Burglin T.R."/>
            <person name="Frech C."/>
            <person name="Turcotte B."/>
            <person name="Kopec K.O."/>
            <person name="Synnott J.M."/>
            <person name="Choo C."/>
            <person name="Paponov I."/>
            <person name="Finkler A."/>
            <person name="Soon Heng Tan C."/>
            <person name="Hutchins A.P."/>
            <person name="Weinmeier T."/>
            <person name="Rattei T."/>
            <person name="Chu J.S."/>
            <person name="Gimenez G."/>
            <person name="Irimia M."/>
            <person name="Rigden D.J."/>
            <person name="Fitzpatrick D.A."/>
            <person name="Lorenzo-Morales J."/>
            <person name="Bateman A."/>
            <person name="Chiu C.H."/>
            <person name="Tang P."/>
            <person name="Hegemann P."/>
            <person name="Fromm H."/>
            <person name="Raoult D."/>
            <person name="Greub G."/>
            <person name="Miranda-Saavedra D."/>
            <person name="Chen N."/>
            <person name="Nash P."/>
            <person name="Ginger M.L."/>
            <person name="Horn M."/>
            <person name="Schaap P."/>
            <person name="Caler L."/>
            <person name="Loftus B."/>
        </authorList>
    </citation>
    <scope>NUCLEOTIDE SEQUENCE [LARGE SCALE GENOMIC DNA]</scope>
    <source>
        <strain evidence="11 12">Neff</strain>
    </source>
</reference>
<keyword evidence="2" id="KW-0813">Transport</keyword>
<dbReference type="GO" id="GO:0016887">
    <property type="term" value="F:ATP hydrolysis activity"/>
    <property type="evidence" value="ECO:0007669"/>
    <property type="project" value="InterPro"/>
</dbReference>
<dbReference type="OrthoDB" id="26425at2759"/>
<dbReference type="KEGG" id="acan:ACA1_145210"/>
<feature type="domain" description="ABC transporter" evidence="10">
    <location>
        <begin position="140"/>
        <end position="379"/>
    </location>
</feature>
<keyword evidence="4" id="KW-0547">Nucleotide-binding</keyword>
<dbReference type="Pfam" id="PF00005">
    <property type="entry name" value="ABC_tran"/>
    <property type="match status" value="1"/>
</dbReference>
<evidence type="ECO:0000256" key="7">
    <source>
        <dbReference type="ARBA" id="ARBA00023136"/>
    </source>
</evidence>
<dbReference type="GO" id="GO:0005524">
    <property type="term" value="F:ATP binding"/>
    <property type="evidence" value="ECO:0007669"/>
    <property type="project" value="UniProtKB-KW"/>
</dbReference>
<dbReference type="OMA" id="NMQIVEF"/>
<dbReference type="GeneID" id="14911302"/>
<feature type="compositionally biased region" description="Basic and acidic residues" evidence="8">
    <location>
        <begin position="43"/>
        <end position="66"/>
    </location>
</feature>
<feature type="transmembrane region" description="Helical" evidence="9">
    <location>
        <begin position="479"/>
        <end position="501"/>
    </location>
</feature>
<dbReference type="Proteomes" id="UP000011083">
    <property type="component" value="Unassembled WGS sequence"/>
</dbReference>
<keyword evidence="5" id="KW-0067">ATP-binding</keyword>
<keyword evidence="6 9" id="KW-1133">Transmembrane helix</keyword>
<dbReference type="EMBL" id="KB008171">
    <property type="protein sequence ID" value="ELR10900.1"/>
    <property type="molecule type" value="Genomic_DNA"/>
</dbReference>
<dbReference type="SUPFAM" id="SSF52540">
    <property type="entry name" value="P-loop containing nucleoside triphosphate hydrolases"/>
    <property type="match status" value="1"/>
</dbReference>
<keyword evidence="3 9" id="KW-0812">Transmembrane</keyword>